<dbReference type="PANTHER" id="PTHR34975:SF2">
    <property type="entry name" value="SPORE GERMINATION PROTEIN A2"/>
    <property type="match status" value="1"/>
</dbReference>
<dbReference type="Proteomes" id="UP001229346">
    <property type="component" value="Unassembled WGS sequence"/>
</dbReference>
<feature type="transmembrane region" description="Helical" evidence="8">
    <location>
        <begin position="328"/>
        <end position="352"/>
    </location>
</feature>
<evidence type="ECO:0000313" key="9">
    <source>
        <dbReference type="EMBL" id="MDQ0110873.1"/>
    </source>
</evidence>
<keyword evidence="6 8" id="KW-1133">Transmembrane helix</keyword>
<comment type="caution">
    <text evidence="9">The sequence shown here is derived from an EMBL/GenBank/DDBJ whole genome shotgun (WGS) entry which is preliminary data.</text>
</comment>
<feature type="transmembrane region" description="Helical" evidence="8">
    <location>
        <begin position="38"/>
        <end position="55"/>
    </location>
</feature>
<protein>
    <submittedName>
        <fullName evidence="9">Spore germination protein KB</fullName>
    </submittedName>
</protein>
<evidence type="ECO:0000256" key="1">
    <source>
        <dbReference type="ARBA" id="ARBA00004141"/>
    </source>
</evidence>
<reference evidence="9 10" key="1">
    <citation type="submission" date="2023-07" db="EMBL/GenBank/DDBJ databases">
        <title>Sorghum-associated microbial communities from plants grown in Nebraska, USA.</title>
        <authorList>
            <person name="Schachtman D."/>
        </authorList>
    </citation>
    <scope>NUCLEOTIDE SEQUENCE [LARGE SCALE GENOMIC DNA]</scope>
    <source>
        <strain evidence="9 10">CC482</strain>
    </source>
</reference>
<dbReference type="InterPro" id="IPR004761">
    <property type="entry name" value="Spore_GerAB"/>
</dbReference>
<accession>A0ABT9TVY7</accession>
<comment type="subcellular location">
    <subcellularLocation>
        <location evidence="1">Membrane</location>
        <topology evidence="1">Multi-pass membrane protein</topology>
    </subcellularLocation>
</comment>
<dbReference type="EMBL" id="JAUSSU010000001">
    <property type="protein sequence ID" value="MDQ0110873.1"/>
    <property type="molecule type" value="Genomic_DNA"/>
</dbReference>
<keyword evidence="5 8" id="KW-0812">Transmembrane</keyword>
<dbReference type="Gene3D" id="1.20.1740.10">
    <property type="entry name" value="Amino acid/polyamine transporter I"/>
    <property type="match status" value="1"/>
</dbReference>
<organism evidence="9 10">
    <name type="scientific">Paenibacillus harenae</name>
    <dbReference type="NCBI Taxonomy" id="306543"/>
    <lineage>
        <taxon>Bacteria</taxon>
        <taxon>Bacillati</taxon>
        <taxon>Bacillota</taxon>
        <taxon>Bacilli</taxon>
        <taxon>Bacillales</taxon>
        <taxon>Paenibacillaceae</taxon>
        <taxon>Paenibacillus</taxon>
    </lineage>
</organism>
<feature type="transmembrane region" description="Helical" evidence="8">
    <location>
        <begin position="304"/>
        <end position="322"/>
    </location>
</feature>
<sequence>MKQRITTIQGIAILVNTIAPSAVLQMPAHIVSVTKQDAWLTVLLSMVVGLVYAYIVGRVCLLSNGKPLMEWLESRFGKAVALVIAVMLCGYYFMVAASVVRQFTNYVHEQLLNTTPMLAIALVIVFVSVYAVWQGIEAMGRMHFIVLLFSCLLMGLNSLLLWSYYDWANFLPIFEMPPDRHLSAVLIPAGWLSEISAVLFLLPYFKKNKQAARAAMWATLLSGSMILVTVVMIIAVFGVKIVNALSYPSFAALGIVEVGKFMERIDVFLLTAWMASMFAKVSIYLFIFFQLLSFIFRIRKKTSSLTALAVSAFISASSIYSWPRSSNFIEYIFTSLSAYLLVNNYALFLLIWGGLRLFKKKSDDVQGGAAT</sequence>
<evidence type="ECO:0000256" key="3">
    <source>
        <dbReference type="ARBA" id="ARBA00022448"/>
    </source>
</evidence>
<dbReference type="RefSeq" id="WP_307200313.1">
    <property type="nucleotide sequence ID" value="NZ_JAUSSU010000001.1"/>
</dbReference>
<keyword evidence="7 8" id="KW-0472">Membrane</keyword>
<feature type="transmembrane region" description="Helical" evidence="8">
    <location>
        <begin position="185"/>
        <end position="205"/>
    </location>
</feature>
<feature type="transmembrane region" description="Helical" evidence="8">
    <location>
        <begin position="76"/>
        <end position="94"/>
    </location>
</feature>
<evidence type="ECO:0000256" key="7">
    <source>
        <dbReference type="ARBA" id="ARBA00023136"/>
    </source>
</evidence>
<proteinExistence type="inferred from homology"/>
<evidence type="ECO:0000256" key="5">
    <source>
        <dbReference type="ARBA" id="ARBA00022692"/>
    </source>
</evidence>
<comment type="similarity">
    <text evidence="2">Belongs to the amino acid-polyamine-organocation (APC) superfamily. Spore germination protein (SGP) (TC 2.A.3.9) family.</text>
</comment>
<gene>
    <name evidence="9" type="ORF">J2T15_000289</name>
</gene>
<evidence type="ECO:0000313" key="10">
    <source>
        <dbReference type="Proteomes" id="UP001229346"/>
    </source>
</evidence>
<evidence type="ECO:0000256" key="8">
    <source>
        <dbReference type="SAM" id="Phobius"/>
    </source>
</evidence>
<name>A0ABT9TVY7_PAEHA</name>
<feature type="transmembrane region" description="Helical" evidence="8">
    <location>
        <begin position="12"/>
        <end position="32"/>
    </location>
</feature>
<keyword evidence="4" id="KW-0309">Germination</keyword>
<dbReference type="NCBIfam" id="TIGR00912">
    <property type="entry name" value="2A0309"/>
    <property type="match status" value="1"/>
</dbReference>
<evidence type="ECO:0000256" key="2">
    <source>
        <dbReference type="ARBA" id="ARBA00007998"/>
    </source>
</evidence>
<feature type="transmembrane region" description="Helical" evidence="8">
    <location>
        <begin position="217"/>
        <end position="239"/>
    </location>
</feature>
<dbReference type="PANTHER" id="PTHR34975">
    <property type="entry name" value="SPORE GERMINATION PROTEIN A2"/>
    <property type="match status" value="1"/>
</dbReference>
<evidence type="ECO:0000256" key="4">
    <source>
        <dbReference type="ARBA" id="ARBA00022544"/>
    </source>
</evidence>
<evidence type="ECO:0000256" key="6">
    <source>
        <dbReference type="ARBA" id="ARBA00022989"/>
    </source>
</evidence>
<feature type="transmembrane region" description="Helical" evidence="8">
    <location>
        <begin position="114"/>
        <end position="133"/>
    </location>
</feature>
<feature type="transmembrane region" description="Helical" evidence="8">
    <location>
        <begin position="267"/>
        <end position="292"/>
    </location>
</feature>
<keyword evidence="10" id="KW-1185">Reference proteome</keyword>
<feature type="transmembrane region" description="Helical" evidence="8">
    <location>
        <begin position="145"/>
        <end position="165"/>
    </location>
</feature>
<dbReference type="Pfam" id="PF03845">
    <property type="entry name" value="Spore_permease"/>
    <property type="match status" value="1"/>
</dbReference>
<keyword evidence="3" id="KW-0813">Transport</keyword>